<dbReference type="AlphaFoldDB" id="A0A0V0XGD6"/>
<dbReference type="EMBL" id="JYDU01000311">
    <property type="protein sequence ID" value="KRX87074.1"/>
    <property type="molecule type" value="Genomic_DNA"/>
</dbReference>
<gene>
    <name evidence="2" type="ORF">T4E_6913</name>
    <name evidence="3" type="ORF">T4E_7584</name>
</gene>
<dbReference type="InterPro" id="IPR016181">
    <property type="entry name" value="Acyl_CoA_acyltransferase"/>
</dbReference>
<dbReference type="PANTHER" id="PTHR47237:SF1">
    <property type="entry name" value="SLL0310 PROTEIN"/>
    <property type="match status" value="1"/>
</dbReference>
<dbReference type="PANTHER" id="PTHR47237">
    <property type="entry name" value="SLL0310 PROTEIN"/>
    <property type="match status" value="1"/>
</dbReference>
<name>A0A0V0XGD6_TRIPS</name>
<dbReference type="Proteomes" id="UP000054815">
    <property type="component" value="Unassembled WGS sequence"/>
</dbReference>
<dbReference type="Pfam" id="PF18014">
    <property type="entry name" value="Acetyltransf_18"/>
    <property type="match status" value="1"/>
</dbReference>
<sequence length="313" mass="36345">MLNNNLCEKDCTTSSIVINRNFKSGHCQITVRQATENDIPNICELAKQSLWSVGIINYKLYFHTSPKTWKVAVNSKGEIIAFSASNHMPIGARIGYQMLCKLDYQGYGITKYFDNMHYSKIPITANMTKLSICRYKFDILKEKIIGFTGICKPWLLNKPALNGKLQICLLTNDTMKYIFDYDYKVIGFDRQQFVKQWSLENGSETLYCHNQQGQCCGYGTIRPCDEYIAISPLYADDDVTAEFLFYHLYRKLPTGKLIYVFFPAERILIRKLVAMVQLCQTDTEFRVYQHKSLFVAEHLAMDKVYCMHDYWPV</sequence>
<dbReference type="STRING" id="6337.A0A0V0XGD6"/>
<evidence type="ECO:0000313" key="4">
    <source>
        <dbReference type="Proteomes" id="UP000054815"/>
    </source>
</evidence>
<comment type="caution">
    <text evidence="2">The sequence shown here is derived from an EMBL/GenBank/DDBJ whole genome shotgun (WGS) entry which is preliminary data.</text>
</comment>
<proteinExistence type="predicted"/>
<dbReference type="SUPFAM" id="SSF55729">
    <property type="entry name" value="Acyl-CoA N-acyltransferases (Nat)"/>
    <property type="match status" value="2"/>
</dbReference>
<organism evidence="2 4">
    <name type="scientific">Trichinella pseudospiralis</name>
    <name type="common">Parasitic roundworm</name>
    <dbReference type="NCBI Taxonomy" id="6337"/>
    <lineage>
        <taxon>Eukaryota</taxon>
        <taxon>Metazoa</taxon>
        <taxon>Ecdysozoa</taxon>
        <taxon>Nematoda</taxon>
        <taxon>Enoplea</taxon>
        <taxon>Dorylaimia</taxon>
        <taxon>Trichinellida</taxon>
        <taxon>Trichinellidae</taxon>
        <taxon>Trichinella</taxon>
    </lineage>
</organism>
<dbReference type="InterPro" id="IPR041496">
    <property type="entry name" value="YitH/HolE_GNAT"/>
</dbReference>
<evidence type="ECO:0000259" key="1">
    <source>
        <dbReference type="Pfam" id="PF18014"/>
    </source>
</evidence>
<protein>
    <recommendedName>
        <fullName evidence="1">YitH/HolE acetyltransferase (GNAT) domain-containing protein</fullName>
    </recommendedName>
</protein>
<evidence type="ECO:0000313" key="3">
    <source>
        <dbReference type="EMBL" id="KRX87074.1"/>
    </source>
</evidence>
<dbReference type="InterPro" id="IPR052729">
    <property type="entry name" value="Acyl/Acetyltrans_Enzymes"/>
</dbReference>
<accession>A0A0V0XGD6</accession>
<dbReference type="EMBL" id="JYDU01000311">
    <property type="protein sequence ID" value="KRX87071.1"/>
    <property type="molecule type" value="Genomic_DNA"/>
</dbReference>
<dbReference type="Gene3D" id="3.40.630.90">
    <property type="match status" value="1"/>
</dbReference>
<feature type="domain" description="YitH/HolE acetyltransferase (GNAT)" evidence="1">
    <location>
        <begin position="178"/>
        <end position="288"/>
    </location>
</feature>
<reference evidence="2 4" key="1">
    <citation type="submission" date="2015-01" db="EMBL/GenBank/DDBJ databases">
        <title>Evolution of Trichinella species and genotypes.</title>
        <authorList>
            <person name="Korhonen P.K."/>
            <person name="Edoardo P."/>
            <person name="Giuseppe L.R."/>
            <person name="Gasser R.B."/>
        </authorList>
    </citation>
    <scope>NUCLEOTIDE SEQUENCE [LARGE SCALE GENOMIC DNA]</scope>
    <source>
        <strain evidence="2">ISS141</strain>
    </source>
</reference>
<evidence type="ECO:0000313" key="2">
    <source>
        <dbReference type="EMBL" id="KRX87071.1"/>
    </source>
</evidence>